<dbReference type="InterPro" id="IPR006175">
    <property type="entry name" value="YjgF/YER057c/UK114"/>
</dbReference>
<evidence type="ECO:0000313" key="1">
    <source>
        <dbReference type="EMBL" id="MBU5626486.1"/>
    </source>
</evidence>
<keyword evidence="2" id="KW-1185">Reference proteome</keyword>
<dbReference type="Pfam" id="PF01042">
    <property type="entry name" value="Ribonuc_L-PSP"/>
    <property type="match status" value="1"/>
</dbReference>
<protein>
    <submittedName>
        <fullName evidence="1">RidA family protein</fullName>
    </submittedName>
</protein>
<dbReference type="Proteomes" id="UP000787672">
    <property type="component" value="Unassembled WGS sequence"/>
</dbReference>
<sequence>MEVIHHEPHGRASRIVEYNGVLYFEIHAPADAARRQMTMYDQATALLRRYDELLGQYGSDKHHVLRAEIILRDASDLDEFNRAWTEWVDDGFQPARLTHTGLILPESVLLGVVITAAKKAA</sequence>
<dbReference type="PANTHER" id="PTHR47328:SF1">
    <property type="entry name" value="RUTC FAMILY PROTEIN YOAB"/>
    <property type="match status" value="1"/>
</dbReference>
<reference evidence="1 2" key="1">
    <citation type="submission" date="2021-06" db="EMBL/GenBank/DDBJ databases">
        <authorList>
            <person name="Sun Q."/>
            <person name="Li D."/>
        </authorList>
    </citation>
    <scope>NUCLEOTIDE SEQUENCE [LARGE SCALE GENOMIC DNA]</scope>
    <source>
        <strain evidence="1 2">MSJ-2</strain>
    </source>
</reference>
<dbReference type="InterPro" id="IPR035709">
    <property type="entry name" value="YoaB-like"/>
</dbReference>
<dbReference type="RefSeq" id="WP_216631967.1">
    <property type="nucleotide sequence ID" value="NZ_JAHLQN010000001.1"/>
</dbReference>
<proteinExistence type="predicted"/>
<evidence type="ECO:0000313" key="2">
    <source>
        <dbReference type="Proteomes" id="UP000787672"/>
    </source>
</evidence>
<dbReference type="EMBL" id="JAHLQN010000001">
    <property type="protein sequence ID" value="MBU5626486.1"/>
    <property type="molecule type" value="Genomic_DNA"/>
</dbReference>
<accession>A0ABS6FA30</accession>
<dbReference type="PANTHER" id="PTHR47328">
    <property type="match status" value="1"/>
</dbReference>
<comment type="caution">
    <text evidence="1">The sequence shown here is derived from an EMBL/GenBank/DDBJ whole genome shotgun (WGS) entry which is preliminary data.</text>
</comment>
<organism evidence="1 2">
    <name type="scientific">Dysosmobacter acutus</name>
    <dbReference type="NCBI Taxonomy" id="2841504"/>
    <lineage>
        <taxon>Bacteria</taxon>
        <taxon>Bacillati</taxon>
        <taxon>Bacillota</taxon>
        <taxon>Clostridia</taxon>
        <taxon>Eubacteriales</taxon>
        <taxon>Oscillospiraceae</taxon>
        <taxon>Dysosmobacter</taxon>
    </lineage>
</organism>
<name>A0ABS6FA30_9FIRM</name>
<gene>
    <name evidence="1" type="ORF">KQI82_06080</name>
</gene>